<feature type="compositionally biased region" description="Polar residues" evidence="1">
    <location>
        <begin position="135"/>
        <end position="145"/>
    </location>
</feature>
<proteinExistence type="predicted"/>
<evidence type="ECO:0000256" key="1">
    <source>
        <dbReference type="SAM" id="MobiDB-lite"/>
    </source>
</evidence>
<keyword evidence="3" id="KW-1185">Reference proteome</keyword>
<evidence type="ECO:0000313" key="3">
    <source>
        <dbReference type="Proteomes" id="UP001355207"/>
    </source>
</evidence>
<feature type="compositionally biased region" description="Low complexity" evidence="1">
    <location>
        <begin position="1"/>
        <end position="35"/>
    </location>
</feature>
<feature type="compositionally biased region" description="Low complexity" evidence="1">
    <location>
        <begin position="75"/>
        <end position="90"/>
    </location>
</feature>
<dbReference type="GeneID" id="91097415"/>
<dbReference type="AlphaFoldDB" id="A0AAX4K349"/>
<feature type="region of interest" description="Disordered" evidence="1">
    <location>
        <begin position="1"/>
        <end position="166"/>
    </location>
</feature>
<dbReference type="RefSeq" id="XP_066078561.1">
    <property type="nucleotide sequence ID" value="XM_066222464.1"/>
</dbReference>
<name>A0AAX4K349_9TREE</name>
<feature type="region of interest" description="Disordered" evidence="1">
    <location>
        <begin position="183"/>
        <end position="203"/>
    </location>
</feature>
<gene>
    <name evidence="2" type="ORF">L201_006746</name>
</gene>
<dbReference type="EMBL" id="CP144106">
    <property type="protein sequence ID" value="WWC91799.1"/>
    <property type="molecule type" value="Genomic_DNA"/>
</dbReference>
<feature type="compositionally biased region" description="Polar residues" evidence="1">
    <location>
        <begin position="99"/>
        <end position="114"/>
    </location>
</feature>
<feature type="compositionally biased region" description="Basic and acidic residues" evidence="1">
    <location>
        <begin position="150"/>
        <end position="163"/>
    </location>
</feature>
<dbReference type="Proteomes" id="UP001355207">
    <property type="component" value="Chromosome 9"/>
</dbReference>
<protein>
    <submittedName>
        <fullName evidence="2">Uncharacterized protein</fullName>
    </submittedName>
</protein>
<evidence type="ECO:0000313" key="2">
    <source>
        <dbReference type="EMBL" id="WWC91799.1"/>
    </source>
</evidence>
<feature type="compositionally biased region" description="Low complexity" evidence="1">
    <location>
        <begin position="115"/>
        <end position="128"/>
    </location>
</feature>
<accession>A0AAX4K349</accession>
<sequence>MDPSKVVSGSSVNGVSGSTSNISTYNSNNTSSSSTAFPPSRTHTNPNIPGMNLGLPQFPHRNNSVSSLMDAVMGPKTTSNQQQSPQQTSPAHYLPTPTALKSSYNPITGNRPNVSSGLSNGNTSSGLGDWDILSDVTTSKVNEGQPQPEEAVKELQEKVDKRRSQLPHLESELAALEAQIRATEERLSRASGGAVSTGSFSGK</sequence>
<reference evidence="2 3" key="1">
    <citation type="submission" date="2024-01" db="EMBL/GenBank/DDBJ databases">
        <title>Comparative genomics of Cryptococcus and Kwoniella reveals pathogenesis evolution and contrasting modes of karyotype evolution via chromosome fusion or intercentromeric recombination.</title>
        <authorList>
            <person name="Coelho M.A."/>
            <person name="David-Palma M."/>
            <person name="Shea T."/>
            <person name="Bowers K."/>
            <person name="McGinley-Smith S."/>
            <person name="Mohammad A.W."/>
            <person name="Gnirke A."/>
            <person name="Yurkov A.M."/>
            <person name="Nowrousian M."/>
            <person name="Sun S."/>
            <person name="Cuomo C.A."/>
            <person name="Heitman J."/>
        </authorList>
    </citation>
    <scope>NUCLEOTIDE SEQUENCE [LARGE SCALE GENOMIC DNA]</scope>
    <source>
        <strain evidence="2 3">CBS 6074</strain>
    </source>
</reference>
<organism evidence="2 3">
    <name type="scientific">Kwoniella dendrophila CBS 6074</name>
    <dbReference type="NCBI Taxonomy" id="1295534"/>
    <lineage>
        <taxon>Eukaryota</taxon>
        <taxon>Fungi</taxon>
        <taxon>Dikarya</taxon>
        <taxon>Basidiomycota</taxon>
        <taxon>Agaricomycotina</taxon>
        <taxon>Tremellomycetes</taxon>
        <taxon>Tremellales</taxon>
        <taxon>Cryptococcaceae</taxon>
        <taxon>Kwoniella</taxon>
    </lineage>
</organism>
<feature type="compositionally biased region" description="Polar residues" evidence="1">
    <location>
        <begin position="194"/>
        <end position="203"/>
    </location>
</feature>